<protein>
    <submittedName>
        <fullName evidence="2">SDR family NAD(P)-dependent oxidoreductase</fullName>
    </submittedName>
</protein>
<dbReference type="InterPro" id="IPR036291">
    <property type="entry name" value="NAD(P)-bd_dom_sf"/>
</dbReference>
<name>A0ABP7ZRV9_9MICO</name>
<evidence type="ECO:0000256" key="1">
    <source>
        <dbReference type="ARBA" id="ARBA00006484"/>
    </source>
</evidence>
<accession>A0ABP7ZRV9</accession>
<organism evidence="2 3">
    <name type="scientific">Gryllotalpicola koreensis</name>
    <dbReference type="NCBI Taxonomy" id="993086"/>
    <lineage>
        <taxon>Bacteria</taxon>
        <taxon>Bacillati</taxon>
        <taxon>Actinomycetota</taxon>
        <taxon>Actinomycetes</taxon>
        <taxon>Micrococcales</taxon>
        <taxon>Microbacteriaceae</taxon>
        <taxon>Gryllotalpicola</taxon>
    </lineage>
</organism>
<dbReference type="PRINTS" id="PR00080">
    <property type="entry name" value="SDRFAMILY"/>
</dbReference>
<comment type="similarity">
    <text evidence="1">Belongs to the short-chain dehydrogenases/reductases (SDR) family.</text>
</comment>
<evidence type="ECO:0000313" key="3">
    <source>
        <dbReference type="Proteomes" id="UP001501079"/>
    </source>
</evidence>
<dbReference type="Proteomes" id="UP001501079">
    <property type="component" value="Unassembled WGS sequence"/>
</dbReference>
<dbReference type="InterPro" id="IPR020904">
    <property type="entry name" value="Sc_DH/Rdtase_CS"/>
</dbReference>
<dbReference type="PRINTS" id="PR00081">
    <property type="entry name" value="GDHRDH"/>
</dbReference>
<sequence>MTEQRVAIVTGAAQGIGAGIARELANDGVKVVVADLNLEGAETVAAEIDGIAKRLDISDPAAVAQVVGEIDAEFGRIDILVNNAGVVPFTPWEELTFEGWQRTFSVNANGLFLMVKAVEPIMKRAGYGRIVNIASNTFVAGTPNCADYVATKGAVIGFTRALAGEIGKDGVTINAVAPGIIASEGVFTTGHGDGFDYVVPMQAFDRRGVPADIAPAVAFLASEKAEWITGQTLVVDGGHTRN</sequence>
<dbReference type="EMBL" id="BAABBW010000001">
    <property type="protein sequence ID" value="GAA4168458.1"/>
    <property type="molecule type" value="Genomic_DNA"/>
</dbReference>
<dbReference type="Pfam" id="PF13561">
    <property type="entry name" value="adh_short_C2"/>
    <property type="match status" value="1"/>
</dbReference>
<dbReference type="InterPro" id="IPR002347">
    <property type="entry name" value="SDR_fam"/>
</dbReference>
<dbReference type="Gene3D" id="3.40.50.720">
    <property type="entry name" value="NAD(P)-binding Rossmann-like Domain"/>
    <property type="match status" value="1"/>
</dbReference>
<dbReference type="RefSeq" id="WP_344751546.1">
    <property type="nucleotide sequence ID" value="NZ_BAABBW010000001.1"/>
</dbReference>
<keyword evidence="3" id="KW-1185">Reference proteome</keyword>
<dbReference type="PROSITE" id="PS00061">
    <property type="entry name" value="ADH_SHORT"/>
    <property type="match status" value="1"/>
</dbReference>
<evidence type="ECO:0000313" key="2">
    <source>
        <dbReference type="EMBL" id="GAA4168458.1"/>
    </source>
</evidence>
<dbReference type="InterPro" id="IPR050259">
    <property type="entry name" value="SDR"/>
</dbReference>
<gene>
    <name evidence="2" type="ORF">GCM10022287_03500</name>
</gene>
<dbReference type="NCBIfam" id="NF005559">
    <property type="entry name" value="PRK07231.1"/>
    <property type="match status" value="1"/>
</dbReference>
<dbReference type="PANTHER" id="PTHR42879:SF2">
    <property type="entry name" value="3-OXOACYL-[ACYL-CARRIER-PROTEIN] REDUCTASE FABG"/>
    <property type="match status" value="1"/>
</dbReference>
<dbReference type="PANTHER" id="PTHR42879">
    <property type="entry name" value="3-OXOACYL-(ACYL-CARRIER-PROTEIN) REDUCTASE"/>
    <property type="match status" value="1"/>
</dbReference>
<dbReference type="CDD" id="cd05233">
    <property type="entry name" value="SDR_c"/>
    <property type="match status" value="1"/>
</dbReference>
<proteinExistence type="inferred from homology"/>
<comment type="caution">
    <text evidence="2">The sequence shown here is derived from an EMBL/GenBank/DDBJ whole genome shotgun (WGS) entry which is preliminary data.</text>
</comment>
<dbReference type="SUPFAM" id="SSF51735">
    <property type="entry name" value="NAD(P)-binding Rossmann-fold domains"/>
    <property type="match status" value="1"/>
</dbReference>
<reference evidence="3" key="1">
    <citation type="journal article" date="2019" name="Int. J. Syst. Evol. Microbiol.">
        <title>The Global Catalogue of Microorganisms (GCM) 10K type strain sequencing project: providing services to taxonomists for standard genome sequencing and annotation.</title>
        <authorList>
            <consortium name="The Broad Institute Genomics Platform"/>
            <consortium name="The Broad Institute Genome Sequencing Center for Infectious Disease"/>
            <person name="Wu L."/>
            <person name="Ma J."/>
        </authorList>
    </citation>
    <scope>NUCLEOTIDE SEQUENCE [LARGE SCALE GENOMIC DNA]</scope>
    <source>
        <strain evidence="3">JCM 17591</strain>
    </source>
</reference>